<sequence>MTREGNVEVISLDGVGEDIGQMARDVRAGLAAIPKDLSPWPKYFYDAEGSRLFEEITAQPEYYQTGAELSILRDRSEEIVARTGSRELMELGSGSASKTRALIDAMLAADGAPPRYVPLDVSESALRESGERLVSEYPGLEIVGFIGDFELSLGRLLGRPTDRGRLVAFLGGTIGNFTPPKRRGFLEALRAGLREGDHALIGLDLVKDTQTLEAAYNDAAGVTARFNRNMIRVINRRLGAGLDPALFSHRAVYDAGRERIEMWLHSEEAQSVSAPDLEARFGRGEGIRTEISTKFTPDSAARTFGEAGLELLDLYADPQNLFALALGRPA</sequence>
<gene>
    <name evidence="4" type="ORF">AVDCRST_MAG12-2332</name>
</gene>
<dbReference type="Pfam" id="PF10017">
    <property type="entry name" value="Methyltransf_33"/>
    <property type="match status" value="1"/>
</dbReference>
<feature type="domain" description="Histidine-specific methyltransferase SAM-dependent" evidence="3">
    <location>
        <begin position="22"/>
        <end position="327"/>
    </location>
</feature>
<dbReference type="GO" id="GO:0032259">
    <property type="term" value="P:methylation"/>
    <property type="evidence" value="ECO:0007669"/>
    <property type="project" value="UniProtKB-KW"/>
</dbReference>
<dbReference type="InterPro" id="IPR029063">
    <property type="entry name" value="SAM-dependent_MTases_sf"/>
</dbReference>
<dbReference type="InterPro" id="IPR019257">
    <property type="entry name" value="MeTrfase_dom"/>
</dbReference>
<dbReference type="EC" id="2.1.1.44" evidence="4"/>
<keyword evidence="1 4" id="KW-0489">Methyltransferase</keyword>
<dbReference type="PANTHER" id="PTHR43397">
    <property type="entry name" value="ERGOTHIONEINE BIOSYNTHESIS PROTEIN 1"/>
    <property type="match status" value="1"/>
</dbReference>
<proteinExistence type="predicted"/>
<dbReference type="Gene3D" id="3.40.50.150">
    <property type="entry name" value="Vaccinia Virus protein VP39"/>
    <property type="match status" value="1"/>
</dbReference>
<reference evidence="4" key="1">
    <citation type="submission" date="2020-02" db="EMBL/GenBank/DDBJ databases">
        <authorList>
            <person name="Meier V. D."/>
        </authorList>
    </citation>
    <scope>NUCLEOTIDE SEQUENCE</scope>
    <source>
        <strain evidence="4">AVDCRST_MAG12</strain>
    </source>
</reference>
<dbReference type="InterPro" id="IPR051128">
    <property type="entry name" value="EgtD_Methyltrsf_superfamily"/>
</dbReference>
<dbReference type="AlphaFoldDB" id="A0A6J4SCD5"/>
<dbReference type="EMBL" id="CADCVK010000347">
    <property type="protein sequence ID" value="CAA9495419.1"/>
    <property type="molecule type" value="Genomic_DNA"/>
</dbReference>
<evidence type="ECO:0000259" key="3">
    <source>
        <dbReference type="Pfam" id="PF10017"/>
    </source>
</evidence>
<organism evidence="4">
    <name type="scientific">uncultured Rubrobacteraceae bacterium</name>
    <dbReference type="NCBI Taxonomy" id="349277"/>
    <lineage>
        <taxon>Bacteria</taxon>
        <taxon>Bacillati</taxon>
        <taxon>Actinomycetota</taxon>
        <taxon>Rubrobacteria</taxon>
        <taxon>Rubrobacterales</taxon>
        <taxon>Rubrobacteraceae</taxon>
        <taxon>environmental samples</taxon>
    </lineage>
</organism>
<dbReference type="GO" id="GO:0052706">
    <property type="term" value="F:L-histidine N(alpha)-methyltransferase activity"/>
    <property type="evidence" value="ECO:0007669"/>
    <property type="project" value="UniProtKB-EC"/>
</dbReference>
<dbReference type="SUPFAM" id="SSF53335">
    <property type="entry name" value="S-adenosyl-L-methionine-dependent methyltransferases"/>
    <property type="match status" value="1"/>
</dbReference>
<evidence type="ECO:0000256" key="2">
    <source>
        <dbReference type="ARBA" id="ARBA00022679"/>
    </source>
</evidence>
<evidence type="ECO:0000256" key="1">
    <source>
        <dbReference type="ARBA" id="ARBA00022603"/>
    </source>
</evidence>
<dbReference type="InterPro" id="IPR017804">
    <property type="entry name" value="MeTrfase_EgtD-like"/>
</dbReference>
<dbReference type="NCBIfam" id="TIGR03438">
    <property type="entry name" value="egtD_ergothio"/>
    <property type="match status" value="1"/>
</dbReference>
<dbReference type="PIRSF" id="PIRSF018005">
    <property type="entry name" value="UCP018005"/>
    <property type="match status" value="1"/>
</dbReference>
<dbReference type="InterPro" id="IPR035094">
    <property type="entry name" value="EgtD"/>
</dbReference>
<protein>
    <submittedName>
        <fullName evidence="4">L-histidine N(Alpha)-methyltransferase</fullName>
        <ecNumber evidence="4">2.1.1.44</ecNumber>
    </submittedName>
</protein>
<accession>A0A6J4SCD5</accession>
<evidence type="ECO:0000313" key="4">
    <source>
        <dbReference type="EMBL" id="CAA9495419.1"/>
    </source>
</evidence>
<name>A0A6J4SCD5_9ACTN</name>
<keyword evidence="2 4" id="KW-0808">Transferase</keyword>
<dbReference type="PANTHER" id="PTHR43397:SF1">
    <property type="entry name" value="ERGOTHIONEINE BIOSYNTHESIS PROTEIN 1"/>
    <property type="match status" value="1"/>
</dbReference>